<reference evidence="2 3" key="1">
    <citation type="submission" date="2012-06" db="EMBL/GenBank/DDBJ databases">
        <title>The complete chromosome of genome of Turneriella parva DSM 21527.</title>
        <authorList>
            <consortium name="US DOE Joint Genome Institute (JGI-PGF)"/>
            <person name="Lucas S."/>
            <person name="Han J."/>
            <person name="Lapidus A."/>
            <person name="Bruce D."/>
            <person name="Goodwin L."/>
            <person name="Pitluck S."/>
            <person name="Peters L."/>
            <person name="Kyrpides N."/>
            <person name="Mavromatis K."/>
            <person name="Ivanova N."/>
            <person name="Mikhailova N."/>
            <person name="Chertkov O."/>
            <person name="Detter J.C."/>
            <person name="Tapia R."/>
            <person name="Han C."/>
            <person name="Land M."/>
            <person name="Hauser L."/>
            <person name="Markowitz V."/>
            <person name="Cheng J.-F."/>
            <person name="Hugenholtz P."/>
            <person name="Woyke T."/>
            <person name="Wu D."/>
            <person name="Gronow S."/>
            <person name="Wellnitz S."/>
            <person name="Brambilla E."/>
            <person name="Klenk H.-P."/>
            <person name="Eisen J.A."/>
        </authorList>
    </citation>
    <scope>NUCLEOTIDE SEQUENCE [LARGE SCALE GENOMIC DNA]</scope>
    <source>
        <strain evidence="3">ATCC BAA-1111 / DSM 21527 / NCTC 11395 / H</strain>
    </source>
</reference>
<evidence type="ECO:0000313" key="3">
    <source>
        <dbReference type="Proteomes" id="UP000006048"/>
    </source>
</evidence>
<dbReference type="HOGENOM" id="CLU_956276_0_0_12"/>
<feature type="compositionally biased region" description="Low complexity" evidence="1">
    <location>
        <begin position="30"/>
        <end position="39"/>
    </location>
</feature>
<accession>I4BBD6</accession>
<keyword evidence="3" id="KW-1185">Reference proteome</keyword>
<proteinExistence type="predicted"/>
<protein>
    <submittedName>
        <fullName evidence="2">Uncharacterized protein</fullName>
    </submittedName>
</protein>
<dbReference type="Proteomes" id="UP000006048">
    <property type="component" value="Chromosome"/>
</dbReference>
<gene>
    <name evidence="2" type="ordered locus">Turpa_3959</name>
</gene>
<dbReference type="AlphaFoldDB" id="I4BBD6"/>
<sequence>MRINPVTYLASLLLTGALLAEGKIQLKRPVSPEVESSSSAGDSGKIEFSKPASSTAAAEADYTTSQGPEAKSRTLYMGSYLGFNYSGLAKGMQGSVNNGGSDLSVILGIRSELYFKRVYGIITDLGYEQNRAFIVETPTGGYAGNGILRTDYLALRSMFSYRYSLYKVLGKVKFLRPVAEALKPFAGNLQAGFFAKTPLSSQLEILNSTVGNPDDQLYDVREFARPVSGGFMGGLGFELRLGSYIWFFEGQYFRGLLNTYGPIQSRFFNTNEFSEQGFYFSSGFKTGIYGF</sequence>
<feature type="region of interest" description="Disordered" evidence="1">
    <location>
        <begin position="30"/>
        <end position="52"/>
    </location>
</feature>
<dbReference type="RefSeq" id="WP_014805069.1">
    <property type="nucleotide sequence ID" value="NC_018020.1"/>
</dbReference>
<dbReference type="KEGG" id="tpx:Turpa_3959"/>
<organism evidence="2 3">
    <name type="scientific">Turneriella parva (strain ATCC BAA-1111 / DSM 21527 / NCTC 11395 / H)</name>
    <name type="common">Leptospira parva</name>
    <dbReference type="NCBI Taxonomy" id="869212"/>
    <lineage>
        <taxon>Bacteria</taxon>
        <taxon>Pseudomonadati</taxon>
        <taxon>Spirochaetota</taxon>
        <taxon>Spirochaetia</taxon>
        <taxon>Leptospirales</taxon>
        <taxon>Leptospiraceae</taxon>
        <taxon>Turneriella</taxon>
    </lineage>
</organism>
<evidence type="ECO:0000313" key="2">
    <source>
        <dbReference type="EMBL" id="AFM14593.1"/>
    </source>
</evidence>
<dbReference type="EMBL" id="CP002959">
    <property type="protein sequence ID" value="AFM14593.1"/>
    <property type="molecule type" value="Genomic_DNA"/>
</dbReference>
<dbReference type="STRING" id="869212.Turpa_3959"/>
<name>I4BBD6_TURPD</name>
<evidence type="ECO:0000256" key="1">
    <source>
        <dbReference type="SAM" id="MobiDB-lite"/>
    </source>
</evidence>